<sequence length="244" mass="26542">MVILEQGSLSAYQMEHELTDLVDEDGEWRVKKLNNTDFSMFFPSKESLRMAILGGGLTLISSKLHVIVTTSSEDPAAVEHLSEVWVKLYDVPPPTGRLAPVRLPPHIMIFVKSQGFKVRVLADQGHVGEMFDPPPPPRKAHKDKDDIIEESEEEGWDGRRGNHARKSKVAMNGGTSSTSEPKRISVLLTSSDGPSPSGPKIPATTLSQYGTNLSEGGAIFHVLAKIITQATGPHVPSRETTDSG</sequence>
<proteinExistence type="predicted"/>
<reference evidence="2" key="1">
    <citation type="submission" date="2023-07" db="EMBL/GenBank/DDBJ databases">
        <title>A chromosome-level genome assembly of Lolium multiflorum.</title>
        <authorList>
            <person name="Chen Y."/>
            <person name="Copetti D."/>
            <person name="Kolliker R."/>
            <person name="Studer B."/>
        </authorList>
    </citation>
    <scope>NUCLEOTIDE SEQUENCE</scope>
    <source>
        <strain evidence="2">02402/16</strain>
        <tissue evidence="2">Leaf</tissue>
    </source>
</reference>
<comment type="caution">
    <text evidence="2">The sequence shown here is derived from an EMBL/GenBank/DDBJ whole genome shotgun (WGS) entry which is preliminary data.</text>
</comment>
<evidence type="ECO:0000313" key="2">
    <source>
        <dbReference type="EMBL" id="KAK1564019.1"/>
    </source>
</evidence>
<dbReference type="AlphaFoldDB" id="A0AAD8PJ11"/>
<keyword evidence="3" id="KW-1185">Reference proteome</keyword>
<dbReference type="PANTHER" id="PTHR33170:SF2">
    <property type="entry name" value="OS12G0531500 PROTEIN"/>
    <property type="match status" value="1"/>
</dbReference>
<dbReference type="EMBL" id="JAUUTY010001049">
    <property type="protein sequence ID" value="KAK1564019.1"/>
    <property type="molecule type" value="Genomic_DNA"/>
</dbReference>
<accession>A0AAD8PJ11</accession>
<evidence type="ECO:0000313" key="3">
    <source>
        <dbReference type="Proteomes" id="UP001231189"/>
    </source>
</evidence>
<organism evidence="2 3">
    <name type="scientific">Lolium multiflorum</name>
    <name type="common">Italian ryegrass</name>
    <name type="synonym">Lolium perenne subsp. multiflorum</name>
    <dbReference type="NCBI Taxonomy" id="4521"/>
    <lineage>
        <taxon>Eukaryota</taxon>
        <taxon>Viridiplantae</taxon>
        <taxon>Streptophyta</taxon>
        <taxon>Embryophyta</taxon>
        <taxon>Tracheophyta</taxon>
        <taxon>Spermatophyta</taxon>
        <taxon>Magnoliopsida</taxon>
        <taxon>Liliopsida</taxon>
        <taxon>Poales</taxon>
        <taxon>Poaceae</taxon>
        <taxon>BOP clade</taxon>
        <taxon>Pooideae</taxon>
        <taxon>Poodae</taxon>
        <taxon>Poeae</taxon>
        <taxon>Poeae Chloroplast Group 2 (Poeae type)</taxon>
        <taxon>Loliodinae</taxon>
        <taxon>Loliinae</taxon>
        <taxon>Lolium</taxon>
    </lineage>
</organism>
<name>A0AAD8PJ11_LOLMU</name>
<dbReference type="Proteomes" id="UP001231189">
    <property type="component" value="Unassembled WGS sequence"/>
</dbReference>
<evidence type="ECO:0000256" key="1">
    <source>
        <dbReference type="SAM" id="MobiDB-lite"/>
    </source>
</evidence>
<dbReference type="PANTHER" id="PTHR33170">
    <property type="entry name" value="DUF4283 DOMAIN-CONTAINING PROTEIN-RELATED"/>
    <property type="match status" value="1"/>
</dbReference>
<evidence type="ECO:0008006" key="4">
    <source>
        <dbReference type="Google" id="ProtNLM"/>
    </source>
</evidence>
<feature type="region of interest" description="Disordered" evidence="1">
    <location>
        <begin position="151"/>
        <end position="182"/>
    </location>
</feature>
<gene>
    <name evidence="2" type="ORF">QYE76_017982</name>
</gene>
<protein>
    <recommendedName>
        <fullName evidence="4">DUF4283 domain-containing protein</fullName>
    </recommendedName>
</protein>